<reference evidence="7" key="1">
    <citation type="submission" date="2022-08" db="UniProtKB">
        <authorList>
            <consortium name="EnsemblMetazoa"/>
        </authorList>
    </citation>
    <scope>IDENTIFICATION</scope>
    <source>
        <strain evidence="7">05x7-T-G4-1.051#20</strain>
    </source>
</reference>
<dbReference type="Proteomes" id="UP000005408">
    <property type="component" value="Unassembled WGS sequence"/>
</dbReference>
<feature type="domain" description="Ig-like" evidence="6">
    <location>
        <begin position="254"/>
        <end position="344"/>
    </location>
</feature>
<dbReference type="EnsemblMetazoa" id="G9958.1">
    <property type="protein sequence ID" value="G9958.1:cds"/>
    <property type="gene ID" value="G9958"/>
</dbReference>
<evidence type="ECO:0000256" key="5">
    <source>
        <dbReference type="ARBA" id="ARBA00023319"/>
    </source>
</evidence>
<dbReference type="InterPro" id="IPR051275">
    <property type="entry name" value="Cell_adhesion_signaling"/>
</dbReference>
<dbReference type="Gene3D" id="2.60.40.10">
    <property type="entry name" value="Immunoglobulins"/>
    <property type="match status" value="1"/>
</dbReference>
<evidence type="ECO:0000256" key="1">
    <source>
        <dbReference type="ARBA" id="ARBA00004479"/>
    </source>
</evidence>
<feature type="domain" description="Ig-like" evidence="6">
    <location>
        <begin position="352"/>
        <end position="439"/>
    </location>
</feature>
<evidence type="ECO:0000256" key="2">
    <source>
        <dbReference type="ARBA" id="ARBA00023136"/>
    </source>
</evidence>
<accession>A0A8W8P7P3</accession>
<keyword evidence="8" id="KW-1185">Reference proteome</keyword>
<name>A0A8W8P7P3_MAGGI</name>
<dbReference type="PANTHER" id="PTHR11640:SF31">
    <property type="entry name" value="IRREGULAR CHIASM C-ROUGHEST PROTEIN-RELATED"/>
    <property type="match status" value="1"/>
</dbReference>
<evidence type="ECO:0000256" key="4">
    <source>
        <dbReference type="ARBA" id="ARBA00023180"/>
    </source>
</evidence>
<dbReference type="PROSITE" id="PS50835">
    <property type="entry name" value="IG_LIKE"/>
    <property type="match status" value="2"/>
</dbReference>
<evidence type="ECO:0000313" key="8">
    <source>
        <dbReference type="Proteomes" id="UP000005408"/>
    </source>
</evidence>
<dbReference type="AlphaFoldDB" id="A0A8W8P7P3"/>
<evidence type="ECO:0000256" key="3">
    <source>
        <dbReference type="ARBA" id="ARBA00023157"/>
    </source>
</evidence>
<dbReference type="PANTHER" id="PTHR11640">
    <property type="entry name" value="NEPHRIN"/>
    <property type="match status" value="1"/>
</dbReference>
<keyword evidence="4" id="KW-0325">Glycoprotein</keyword>
<dbReference type="InterPro" id="IPR007110">
    <property type="entry name" value="Ig-like_dom"/>
</dbReference>
<evidence type="ECO:0000259" key="6">
    <source>
        <dbReference type="PROSITE" id="PS50835"/>
    </source>
</evidence>
<dbReference type="InterPro" id="IPR013783">
    <property type="entry name" value="Ig-like_fold"/>
</dbReference>
<dbReference type="InterPro" id="IPR036179">
    <property type="entry name" value="Ig-like_dom_sf"/>
</dbReference>
<dbReference type="GO" id="GO:0005911">
    <property type="term" value="C:cell-cell junction"/>
    <property type="evidence" value="ECO:0007669"/>
    <property type="project" value="TreeGrafter"/>
</dbReference>
<evidence type="ECO:0000313" key="7">
    <source>
        <dbReference type="EnsemblMetazoa" id="G9958.1:cds"/>
    </source>
</evidence>
<proteinExistence type="predicted"/>
<protein>
    <recommendedName>
        <fullName evidence="6">Ig-like domain-containing protein</fullName>
    </recommendedName>
</protein>
<keyword evidence="5" id="KW-0393">Immunoglobulin domain</keyword>
<keyword evidence="2" id="KW-0472">Membrane</keyword>
<comment type="subcellular location">
    <subcellularLocation>
        <location evidence="1">Membrane</location>
        <topology evidence="1">Single-pass type I membrane protein</topology>
    </subcellularLocation>
</comment>
<dbReference type="GO" id="GO:0050839">
    <property type="term" value="F:cell adhesion molecule binding"/>
    <property type="evidence" value="ECO:0007669"/>
    <property type="project" value="TreeGrafter"/>
</dbReference>
<sequence>MSGNVIFTWTPSNYSSYYILIARDTTRYRTWTRVTDTKYTLRDVLLYDNITINVRTPGSATDNRMTYNGQNVQISTRFMSGNVIFTWTPSNHSSYYILITRDTTSDRSWTRVTDTQYIVTDVLLYDKITINVRTPGSATENRMAYNVFKIKIKVGDTVNLSWTAPFFPVAGLYIVYHTYRENRTVFRIESSGVSYGGYNQSSKYTYLTRPDNSTNIMFEIRDITLVDAGYYNGGSNDEAAWSGGGVVLIVHNKPSKPKITGDLNVEVNNATSLTCSSQSTSAPDYYSKLVTLSHTWLVNETKMSREIRDTLRLKVTKDFKYNKYSCTATEDVMESDRSDPVQINPLYGPDRPKITPEPVLNVNGKLTVREWETIGPFVCIADCNPPCNITWRVQGSDGFSDARSEMGTLLQQAVQRNMLSSRCKADRGDKTSKQSIQLDVQCKYFIGI</sequence>
<dbReference type="GO" id="GO:0005886">
    <property type="term" value="C:plasma membrane"/>
    <property type="evidence" value="ECO:0007669"/>
    <property type="project" value="TreeGrafter"/>
</dbReference>
<dbReference type="SUPFAM" id="SSF48726">
    <property type="entry name" value="Immunoglobulin"/>
    <property type="match status" value="1"/>
</dbReference>
<dbReference type="GO" id="GO:0098609">
    <property type="term" value="P:cell-cell adhesion"/>
    <property type="evidence" value="ECO:0007669"/>
    <property type="project" value="TreeGrafter"/>
</dbReference>
<keyword evidence="3" id="KW-1015">Disulfide bond</keyword>
<organism evidence="7 8">
    <name type="scientific">Magallana gigas</name>
    <name type="common">Pacific oyster</name>
    <name type="synonym">Crassostrea gigas</name>
    <dbReference type="NCBI Taxonomy" id="29159"/>
    <lineage>
        <taxon>Eukaryota</taxon>
        <taxon>Metazoa</taxon>
        <taxon>Spiralia</taxon>
        <taxon>Lophotrochozoa</taxon>
        <taxon>Mollusca</taxon>
        <taxon>Bivalvia</taxon>
        <taxon>Autobranchia</taxon>
        <taxon>Pteriomorphia</taxon>
        <taxon>Ostreida</taxon>
        <taxon>Ostreoidea</taxon>
        <taxon>Ostreidae</taxon>
        <taxon>Magallana</taxon>
    </lineage>
</organism>